<dbReference type="GO" id="GO:0005886">
    <property type="term" value="C:plasma membrane"/>
    <property type="evidence" value="ECO:0007669"/>
    <property type="project" value="UniProtKB-SubCell"/>
</dbReference>
<dbReference type="AlphaFoldDB" id="A0A9D2QVZ1"/>
<dbReference type="GO" id="GO:0044038">
    <property type="term" value="P:cell wall macromolecule biosynthetic process"/>
    <property type="evidence" value="ECO:0007669"/>
    <property type="project" value="TreeGrafter"/>
</dbReference>
<evidence type="ECO:0000256" key="8">
    <source>
        <dbReference type="SAM" id="Phobius"/>
    </source>
</evidence>
<dbReference type="PANTHER" id="PTHR22926">
    <property type="entry name" value="PHOSPHO-N-ACETYLMURAMOYL-PENTAPEPTIDE-TRANSFERASE"/>
    <property type="match status" value="1"/>
</dbReference>
<dbReference type="GO" id="GO:0071555">
    <property type="term" value="P:cell wall organization"/>
    <property type="evidence" value="ECO:0007669"/>
    <property type="project" value="TreeGrafter"/>
</dbReference>
<comment type="subcellular location">
    <subcellularLocation>
        <location evidence="1">Cell membrane</location>
        <topology evidence="1">Multi-pass membrane protein</topology>
    </subcellularLocation>
</comment>
<dbReference type="EMBL" id="DWUW01000055">
    <property type="protein sequence ID" value="HJD30679.1"/>
    <property type="molecule type" value="Genomic_DNA"/>
</dbReference>
<comment type="cofactor">
    <cofactor evidence="7">
        <name>Mg(2+)</name>
        <dbReference type="ChEBI" id="CHEBI:18420"/>
    </cofactor>
</comment>
<name>A0A9D2QVZ1_9FIRM</name>
<feature type="transmembrane region" description="Helical" evidence="8">
    <location>
        <begin position="199"/>
        <end position="217"/>
    </location>
</feature>
<feature type="transmembrane region" description="Helical" evidence="8">
    <location>
        <begin position="81"/>
        <end position="100"/>
    </location>
</feature>
<dbReference type="GO" id="GO:0016780">
    <property type="term" value="F:phosphotransferase activity, for other substituted phosphate groups"/>
    <property type="evidence" value="ECO:0007669"/>
    <property type="project" value="InterPro"/>
</dbReference>
<proteinExistence type="predicted"/>
<evidence type="ECO:0000313" key="9">
    <source>
        <dbReference type="EMBL" id="HJD30679.1"/>
    </source>
</evidence>
<feature type="transmembrane region" description="Helical" evidence="8">
    <location>
        <begin position="302"/>
        <end position="322"/>
    </location>
</feature>
<accession>A0A9D2QVZ1</accession>
<keyword evidence="4 8" id="KW-0812">Transmembrane</keyword>
<evidence type="ECO:0000256" key="2">
    <source>
        <dbReference type="ARBA" id="ARBA00022475"/>
    </source>
</evidence>
<dbReference type="InterPro" id="IPR018480">
    <property type="entry name" value="PNAcMuramoyl-5peptid_Trfase_CS"/>
</dbReference>
<evidence type="ECO:0000256" key="1">
    <source>
        <dbReference type="ARBA" id="ARBA00004651"/>
    </source>
</evidence>
<keyword evidence="6 8" id="KW-0472">Membrane</keyword>
<feature type="transmembrane region" description="Helical" evidence="8">
    <location>
        <begin position="249"/>
        <end position="275"/>
    </location>
</feature>
<feature type="transmembrane region" description="Helical" evidence="8">
    <location>
        <begin position="12"/>
        <end position="31"/>
    </location>
</feature>
<evidence type="ECO:0000256" key="7">
    <source>
        <dbReference type="PIRSR" id="PIRSR600715-1"/>
    </source>
</evidence>
<feature type="transmembrane region" description="Helical" evidence="8">
    <location>
        <begin position="173"/>
        <end position="193"/>
    </location>
</feature>
<keyword evidence="7" id="KW-0479">Metal-binding</keyword>
<evidence type="ECO:0000256" key="4">
    <source>
        <dbReference type="ARBA" id="ARBA00022692"/>
    </source>
</evidence>
<evidence type="ECO:0000313" key="10">
    <source>
        <dbReference type="Proteomes" id="UP000823851"/>
    </source>
</evidence>
<comment type="caution">
    <text evidence="9">The sequence shown here is derived from an EMBL/GenBank/DDBJ whole genome shotgun (WGS) entry which is preliminary data.</text>
</comment>
<feature type="binding site" evidence="7">
    <location>
        <position position="228"/>
    </location>
    <ligand>
        <name>Mg(2+)</name>
        <dbReference type="ChEBI" id="CHEBI:18420"/>
    </ligand>
</feature>
<feature type="transmembrane region" description="Helical" evidence="8">
    <location>
        <begin position="58"/>
        <end position="75"/>
    </location>
</feature>
<dbReference type="Pfam" id="PF00953">
    <property type="entry name" value="Glycos_transf_4"/>
    <property type="match status" value="1"/>
</dbReference>
<evidence type="ECO:0000256" key="3">
    <source>
        <dbReference type="ARBA" id="ARBA00022679"/>
    </source>
</evidence>
<reference evidence="9" key="1">
    <citation type="journal article" date="2021" name="PeerJ">
        <title>Extensive microbial diversity within the chicken gut microbiome revealed by metagenomics and culture.</title>
        <authorList>
            <person name="Gilroy R."/>
            <person name="Ravi A."/>
            <person name="Getino M."/>
            <person name="Pursley I."/>
            <person name="Horton D.L."/>
            <person name="Alikhan N.F."/>
            <person name="Baker D."/>
            <person name="Gharbi K."/>
            <person name="Hall N."/>
            <person name="Watson M."/>
            <person name="Adriaenssens E.M."/>
            <person name="Foster-Nyarko E."/>
            <person name="Jarju S."/>
            <person name="Secka A."/>
            <person name="Antonio M."/>
            <person name="Oren A."/>
            <person name="Chaudhuri R.R."/>
            <person name="La Ragione R."/>
            <person name="Hildebrand F."/>
            <person name="Pallen M.J."/>
        </authorList>
    </citation>
    <scope>NUCLEOTIDE SEQUENCE</scope>
    <source>
        <strain evidence="9">ChiHjej8B7-25341</strain>
    </source>
</reference>
<dbReference type="Proteomes" id="UP000823851">
    <property type="component" value="Unassembled WGS sequence"/>
</dbReference>
<protein>
    <submittedName>
        <fullName evidence="9">Phospho-N-acetylmuramoyl-pentapeptide-transferase</fullName>
    </submittedName>
</protein>
<dbReference type="InterPro" id="IPR000715">
    <property type="entry name" value="Glycosyl_transferase_4"/>
</dbReference>
<keyword evidence="3" id="KW-0808">Transferase</keyword>
<evidence type="ECO:0000256" key="6">
    <source>
        <dbReference type="ARBA" id="ARBA00023136"/>
    </source>
</evidence>
<feature type="transmembrane region" description="Helical" evidence="8">
    <location>
        <begin position="142"/>
        <end position="161"/>
    </location>
</feature>
<keyword evidence="5 8" id="KW-1133">Transmembrane helix</keyword>
<dbReference type="GO" id="GO:0046872">
    <property type="term" value="F:metal ion binding"/>
    <property type="evidence" value="ECO:0007669"/>
    <property type="project" value="UniProtKB-KW"/>
</dbReference>
<evidence type="ECO:0000256" key="5">
    <source>
        <dbReference type="ARBA" id="ARBA00022989"/>
    </source>
</evidence>
<keyword evidence="2" id="KW-1003">Cell membrane</keyword>
<keyword evidence="7" id="KW-0460">Magnesium</keyword>
<sequence length="323" mass="34946">MINYLAGEAGGRAVAFLGILFAFAATCLTMYKGMDFLPKDHGRDFAVDGKKSAGKPRGAGFLFVLVFIAAALLFARTGRETVIYLILVGAAMLTGFLDDCAKTPWGEYKKGLLDLVIAVMTAVTFLNFNSSEVAFLLTGKTVVLPPALFAVLAVVLVWVSINVTNCSDGVDGLSGTLTIITLMTIFLVDMLASESGDDSFPYLILLFAVCILGYLWYNATPSRLMMGDAGSRAMGLFISIAVLKTGSPFLYIPVALVLILDGGLGLVKVSLLRFLKIRILTKVRTPLHDQARKVWEWSNTQTVFRFAIIQIMLCAAVIYLALP</sequence>
<feature type="transmembrane region" description="Helical" evidence="8">
    <location>
        <begin position="112"/>
        <end position="130"/>
    </location>
</feature>
<gene>
    <name evidence="9" type="ORF">H9912_01925</name>
</gene>
<organism evidence="9 10">
    <name type="scientific">Candidatus Eisenbergiella stercorigallinarum</name>
    <dbReference type="NCBI Taxonomy" id="2838557"/>
    <lineage>
        <taxon>Bacteria</taxon>
        <taxon>Bacillati</taxon>
        <taxon>Bacillota</taxon>
        <taxon>Clostridia</taxon>
        <taxon>Lachnospirales</taxon>
        <taxon>Lachnospiraceae</taxon>
        <taxon>Eisenbergiella</taxon>
    </lineage>
</organism>
<feature type="binding site" evidence="7">
    <location>
        <position position="165"/>
    </location>
    <ligand>
        <name>Mg(2+)</name>
        <dbReference type="ChEBI" id="CHEBI:18420"/>
    </ligand>
</feature>
<dbReference type="PROSITE" id="PS01348">
    <property type="entry name" value="MRAY_2"/>
    <property type="match status" value="1"/>
</dbReference>
<reference evidence="9" key="2">
    <citation type="submission" date="2021-04" db="EMBL/GenBank/DDBJ databases">
        <authorList>
            <person name="Gilroy R."/>
        </authorList>
    </citation>
    <scope>NUCLEOTIDE SEQUENCE</scope>
    <source>
        <strain evidence="9">ChiHjej8B7-25341</strain>
    </source>
</reference>
<dbReference type="PANTHER" id="PTHR22926:SF3">
    <property type="entry name" value="UNDECAPRENYL-PHOSPHATE ALPHA-N-ACETYLGLUCOSAMINYL 1-PHOSPHATE TRANSFERASE"/>
    <property type="match status" value="1"/>
</dbReference>